<proteinExistence type="predicted"/>
<sequence>MTTTKRTKWKRRSRESSMYGTEKAPDPFPISRSKLEMFHSCPRCFWIDRVAGVGRPGIPAFTLNSQVDTLLKREFNQHRAAGTPHPYMAQHGLGHMVPLDYTMMDEWRENFKGVRTQKHGLELFGAVDDIWKAGEGADEEWHVVDYKSTATNAELTAGLFLEDIYKGAYVRQMAIYQWLLRELGHPVSTRGFFVYENGNNAAESLLDGGPEDSPRGIPLKPVTVIEIDTADDSIVIEGERIDLDWVENLVIGARACLELGYPPEAGEYCEHCAYVDAASYGPTLSPQTPPLILPTKMDVGLDDSDCWFCGEHFVSEEEGEERCVEIFFEDSGGLLKTMDVPLCTPCGGRLT</sequence>
<evidence type="ECO:0000256" key="1">
    <source>
        <dbReference type="SAM" id="MobiDB-lite"/>
    </source>
</evidence>
<gene>
    <name evidence="3" type="ORF">METZ01_LOCUS308983</name>
</gene>
<dbReference type="Pfam" id="PF12705">
    <property type="entry name" value="PDDEXK_1"/>
    <property type="match status" value="1"/>
</dbReference>
<dbReference type="Gene3D" id="3.90.320.10">
    <property type="match status" value="1"/>
</dbReference>
<feature type="non-terminal residue" evidence="3">
    <location>
        <position position="351"/>
    </location>
</feature>
<protein>
    <recommendedName>
        <fullName evidence="2">PD-(D/E)XK endonuclease-like domain-containing protein</fullName>
    </recommendedName>
</protein>
<accession>A0A382N4M8</accession>
<feature type="domain" description="PD-(D/E)XK endonuclease-like" evidence="2">
    <location>
        <begin position="30"/>
        <end position="275"/>
    </location>
</feature>
<dbReference type="InterPro" id="IPR011604">
    <property type="entry name" value="PDDEXK-like_dom_sf"/>
</dbReference>
<evidence type="ECO:0000313" key="3">
    <source>
        <dbReference type="EMBL" id="SVC56129.1"/>
    </source>
</evidence>
<evidence type="ECO:0000259" key="2">
    <source>
        <dbReference type="Pfam" id="PF12705"/>
    </source>
</evidence>
<dbReference type="EMBL" id="UINC01097979">
    <property type="protein sequence ID" value="SVC56129.1"/>
    <property type="molecule type" value="Genomic_DNA"/>
</dbReference>
<organism evidence="3">
    <name type="scientific">marine metagenome</name>
    <dbReference type="NCBI Taxonomy" id="408172"/>
    <lineage>
        <taxon>unclassified sequences</taxon>
        <taxon>metagenomes</taxon>
        <taxon>ecological metagenomes</taxon>
    </lineage>
</organism>
<feature type="region of interest" description="Disordered" evidence="1">
    <location>
        <begin position="1"/>
        <end position="25"/>
    </location>
</feature>
<name>A0A382N4M8_9ZZZZ</name>
<dbReference type="InterPro" id="IPR038726">
    <property type="entry name" value="PDDEXK_AddAB-type"/>
</dbReference>
<dbReference type="AlphaFoldDB" id="A0A382N4M8"/>
<feature type="compositionally biased region" description="Basic residues" evidence="1">
    <location>
        <begin position="1"/>
        <end position="13"/>
    </location>
</feature>
<reference evidence="3" key="1">
    <citation type="submission" date="2018-05" db="EMBL/GenBank/DDBJ databases">
        <authorList>
            <person name="Lanie J.A."/>
            <person name="Ng W.-L."/>
            <person name="Kazmierczak K.M."/>
            <person name="Andrzejewski T.M."/>
            <person name="Davidsen T.M."/>
            <person name="Wayne K.J."/>
            <person name="Tettelin H."/>
            <person name="Glass J.I."/>
            <person name="Rusch D."/>
            <person name="Podicherti R."/>
            <person name="Tsui H.-C.T."/>
            <person name="Winkler M.E."/>
        </authorList>
    </citation>
    <scope>NUCLEOTIDE SEQUENCE</scope>
</reference>